<dbReference type="GO" id="GO:0004386">
    <property type="term" value="F:helicase activity"/>
    <property type="evidence" value="ECO:0007669"/>
    <property type="project" value="UniProtKB-KW"/>
</dbReference>
<sequence>MLVAHATWHGGALCLWAERTGPYEPHPDVHPFATRDFTGTSYEPLVKGAFRVELTMTLPTHGDHPLPSPECGAEGVVPEELRDWRVPALVLEPFPAMTLLQLAEHSADVVPGSDLRYLCLLADEAMRLAGRGQVLPALLREDGDLVARWRPVVDDPARFADLARAMPAARRAADDLRLAAEVLREALTGLVDTAVRGVVPHPLLPPRRGKAPDRVPLAERWVQALTGPDHSVPREPGDDADDLIAELDAWAAASRRPAGPLRVCFRLVEPGAAATDVPDAPDDPHEKAVEEAGDAWRVEFALQGTDDPSLYVPAATVWAGEATSIADAEETLLTGLGRALRLFPDMSAALDSPTPGGLALDTAGAFRFLRQAAPMLAAAGFGVLLPKWAGKAKLGLRLTTRAQDGEGSGAAASSGFDLRSLVDFRWDLAIGDETVDEAELEELARLKTPLVRLRGQWVELDERQLQAALEFLRHPRRGTMTAAEAMRAVIHAGDDALPLLDVDADGAFGDLLSGEADRRLTPVGTPDGFVGRLRPFQERGLAWLTFMNDLGLGAVVADSMGLGKTISVLALLVHERGDGAPGPTLLVVPMSLVGNWQREAAKFAPKLRVYVHHGTGRHRDDDLVRAAARADLVVTTYGTAARDAAMLARVDWERVVCDEAQALKNSGTRQARAIRGIPARTRIALTGTPVENHLMELWSILEFANPGLLGPRAAFRERFAVPIERDGDEAAALALRRATRPFVLRRLKTDKAIISDLPEKQEIKVYCNLTAEQASLYQATLDDMLARIAESEQEQRRGLVLATMARLKQVCNHPAQLLGDGSRLPGRSGKLERLEEICAQVVEQGEKALVFTQYAEFGAMLRPYLAARLERPVLWLHGGTSRRQRDELVRRFQEDADPAVFLLSLKAAGTGLTLTAANHVVHLDRWWNPAVEDQATDRAFRIGQTKNVQVRKLICVGTLEERIDEMIDRKKALAESVVGSGEDWLTELSVAELREVLRLSPEAVSG</sequence>
<organism evidence="4 5">
    <name type="scientific">Actinomadura keratinilytica</name>
    <dbReference type="NCBI Taxonomy" id="547461"/>
    <lineage>
        <taxon>Bacteria</taxon>
        <taxon>Bacillati</taxon>
        <taxon>Actinomycetota</taxon>
        <taxon>Actinomycetes</taxon>
        <taxon>Streptosporangiales</taxon>
        <taxon>Thermomonosporaceae</taxon>
        <taxon>Actinomadura</taxon>
    </lineage>
</organism>
<dbReference type="InterPro" id="IPR022138">
    <property type="entry name" value="DUF3670"/>
</dbReference>
<dbReference type="SUPFAM" id="SSF52540">
    <property type="entry name" value="P-loop containing nucleoside triphosphate hydrolases"/>
    <property type="match status" value="2"/>
</dbReference>
<dbReference type="InterPro" id="IPR027417">
    <property type="entry name" value="P-loop_NTPase"/>
</dbReference>
<gene>
    <name evidence="4" type="ORF">GCM10022416_02790</name>
</gene>
<dbReference type="Pfam" id="PF00271">
    <property type="entry name" value="Helicase_C"/>
    <property type="match status" value="1"/>
</dbReference>
<protein>
    <submittedName>
        <fullName evidence="4">DEAD/DEAH box helicase</fullName>
    </submittedName>
</protein>
<dbReference type="InterPro" id="IPR014001">
    <property type="entry name" value="Helicase_ATP-bd"/>
</dbReference>
<keyword evidence="5" id="KW-1185">Reference proteome</keyword>
<dbReference type="SMART" id="SM00490">
    <property type="entry name" value="HELICc"/>
    <property type="match status" value="1"/>
</dbReference>
<evidence type="ECO:0000313" key="5">
    <source>
        <dbReference type="Proteomes" id="UP001500266"/>
    </source>
</evidence>
<dbReference type="PROSITE" id="PS51192">
    <property type="entry name" value="HELICASE_ATP_BIND_1"/>
    <property type="match status" value="1"/>
</dbReference>
<evidence type="ECO:0000256" key="1">
    <source>
        <dbReference type="ARBA" id="ARBA00022801"/>
    </source>
</evidence>
<dbReference type="CDD" id="cd18793">
    <property type="entry name" value="SF2_C_SNF"/>
    <property type="match status" value="1"/>
</dbReference>
<dbReference type="InterPro" id="IPR000330">
    <property type="entry name" value="SNF2_N"/>
</dbReference>
<feature type="domain" description="Helicase ATP-binding" evidence="2">
    <location>
        <begin position="545"/>
        <end position="707"/>
    </location>
</feature>
<evidence type="ECO:0000259" key="3">
    <source>
        <dbReference type="PROSITE" id="PS51194"/>
    </source>
</evidence>
<dbReference type="Pfam" id="PF00176">
    <property type="entry name" value="SNF2-rel_dom"/>
    <property type="match status" value="1"/>
</dbReference>
<evidence type="ECO:0000313" key="4">
    <source>
        <dbReference type="EMBL" id="GAA4127766.1"/>
    </source>
</evidence>
<comment type="caution">
    <text evidence="4">The sequence shown here is derived from an EMBL/GenBank/DDBJ whole genome shotgun (WGS) entry which is preliminary data.</text>
</comment>
<dbReference type="InterPro" id="IPR049730">
    <property type="entry name" value="SNF2/RAD54-like_C"/>
</dbReference>
<dbReference type="Proteomes" id="UP001500266">
    <property type="component" value="Unassembled WGS sequence"/>
</dbReference>
<dbReference type="InterPro" id="IPR001650">
    <property type="entry name" value="Helicase_C-like"/>
</dbReference>
<feature type="domain" description="Helicase C-terminal" evidence="3">
    <location>
        <begin position="833"/>
        <end position="989"/>
    </location>
</feature>
<proteinExistence type="predicted"/>
<dbReference type="PANTHER" id="PTHR10799">
    <property type="entry name" value="SNF2/RAD54 HELICASE FAMILY"/>
    <property type="match status" value="1"/>
</dbReference>
<reference evidence="5" key="1">
    <citation type="journal article" date="2019" name="Int. J. Syst. Evol. Microbiol.">
        <title>The Global Catalogue of Microorganisms (GCM) 10K type strain sequencing project: providing services to taxonomists for standard genome sequencing and annotation.</title>
        <authorList>
            <consortium name="The Broad Institute Genomics Platform"/>
            <consortium name="The Broad Institute Genome Sequencing Center for Infectious Disease"/>
            <person name="Wu L."/>
            <person name="Ma J."/>
        </authorList>
    </citation>
    <scope>NUCLEOTIDE SEQUENCE [LARGE SCALE GENOMIC DNA]</scope>
    <source>
        <strain evidence="5">JCM 17316</strain>
    </source>
</reference>
<dbReference type="PROSITE" id="PS51194">
    <property type="entry name" value="HELICASE_CTER"/>
    <property type="match status" value="1"/>
</dbReference>
<dbReference type="InterPro" id="IPR038718">
    <property type="entry name" value="SNF2-like_sf"/>
</dbReference>
<dbReference type="SMART" id="SM00487">
    <property type="entry name" value="DEXDc"/>
    <property type="match status" value="1"/>
</dbReference>
<dbReference type="Pfam" id="PF12419">
    <property type="entry name" value="DUF3670"/>
    <property type="match status" value="1"/>
</dbReference>
<keyword evidence="1" id="KW-0378">Hydrolase</keyword>
<evidence type="ECO:0000259" key="2">
    <source>
        <dbReference type="PROSITE" id="PS51192"/>
    </source>
</evidence>
<name>A0ABP7XY42_9ACTN</name>
<dbReference type="Gene3D" id="3.40.50.10810">
    <property type="entry name" value="Tandem AAA-ATPase domain"/>
    <property type="match status" value="1"/>
</dbReference>
<keyword evidence="4" id="KW-0547">Nucleotide-binding</keyword>
<dbReference type="RefSeq" id="WP_345016538.1">
    <property type="nucleotide sequence ID" value="NZ_BAABDO010000002.1"/>
</dbReference>
<dbReference type="EMBL" id="BAABDO010000002">
    <property type="protein sequence ID" value="GAA4127766.1"/>
    <property type="molecule type" value="Genomic_DNA"/>
</dbReference>
<accession>A0ABP7XY42</accession>
<keyword evidence="4" id="KW-0067">ATP-binding</keyword>
<keyword evidence="4" id="KW-0347">Helicase</keyword>
<dbReference type="Gene3D" id="3.40.50.300">
    <property type="entry name" value="P-loop containing nucleotide triphosphate hydrolases"/>
    <property type="match status" value="1"/>
</dbReference>